<dbReference type="Proteomes" id="UP000798662">
    <property type="component" value="Chromosome 3"/>
</dbReference>
<protein>
    <submittedName>
        <fullName evidence="1">Uncharacterized protein</fullName>
    </submittedName>
</protein>
<organism evidence="1 2">
    <name type="scientific">Pyropia yezoensis</name>
    <name type="common">Susabi-nori</name>
    <name type="synonym">Porphyra yezoensis</name>
    <dbReference type="NCBI Taxonomy" id="2788"/>
    <lineage>
        <taxon>Eukaryota</taxon>
        <taxon>Rhodophyta</taxon>
        <taxon>Bangiophyceae</taxon>
        <taxon>Bangiales</taxon>
        <taxon>Bangiaceae</taxon>
        <taxon>Pyropia</taxon>
    </lineage>
</organism>
<reference evidence="1" key="1">
    <citation type="submission" date="2019-11" db="EMBL/GenBank/DDBJ databases">
        <title>Nori genome reveals adaptations in red seaweeds to the harsh intertidal environment.</title>
        <authorList>
            <person name="Wang D."/>
            <person name="Mao Y."/>
        </authorList>
    </citation>
    <scope>NUCLEOTIDE SEQUENCE</scope>
    <source>
        <tissue evidence="1">Gametophyte</tissue>
    </source>
</reference>
<evidence type="ECO:0000313" key="1">
    <source>
        <dbReference type="EMBL" id="KAK1868387.1"/>
    </source>
</evidence>
<proteinExistence type="predicted"/>
<sequence>MAAANRWRLPLVCAAGGGEEDLREVIKEVVEEVAQEGAKVGAEQGTKEDENISRLTKLTSILNSVFSRTLSTVLATIPVPVLVSIIGVFTTYMGHRFQRYQSAESAKRKAAEAAREARAKQEAEMAEFYQEFTGPLLRATAKLQERLYCLASIKNNALATGTAVSEPHSSAVYSGCLSPTDEARDAVHTAYLLARYFGVLERLKGGSQTLDFGRPAADRIFLNLVGRVQGVLSASDGALAKLQRSELDFSSSAGQKPLPAGPLRVVTHHQSVVGELMIRSHWYGEAAKGGGGKTGGGDAANARASTLISYRDFCRLLDTEPEMQRWMRPLIAETWRLIHNVDPPPSTAPRRPSPVTSLFFHRSPPPERPRPEDLPITDVALRRTLTASASRSSGRPVELARIFFLHDALVDLVDFLDPPPTCRFIPSSRRKRLRLAGAPTPAQTRMPDSLLDLYQELAEVHSGHIPKRLDSQRRAGSKTVELYVKAPVWRAPSTEASSPGGQTAGAVGAGASKGLSAALASHPSAAPSVDKGTLGDCPFSQRVVMALEEMNVPYKLHKVNTLVKPPWYRILTSEGKVPLLYHEGRLIDDSPQIVTYLHQRFPKARAVHRQAQLPLLVSEGQLTAFGGVFREWLAGAPTVGAPEVEAELRVVEGVLAQNAELRKGPFLGGRRFCWEDLALIPQLHHVEVAGEAFRGWTIPESLPHTRAYLTEAKKMRSFVKSAPSNASIYAGYGRLVADGPEVGTELPDIID</sequence>
<comment type="caution">
    <text evidence="1">The sequence shown here is derived from an EMBL/GenBank/DDBJ whole genome shotgun (WGS) entry which is preliminary data.</text>
</comment>
<evidence type="ECO:0000313" key="2">
    <source>
        <dbReference type="Proteomes" id="UP000798662"/>
    </source>
</evidence>
<accession>A0ACC3CDY7</accession>
<dbReference type="EMBL" id="CM020620">
    <property type="protein sequence ID" value="KAK1868387.1"/>
    <property type="molecule type" value="Genomic_DNA"/>
</dbReference>
<gene>
    <name evidence="1" type="ORF">I4F81_010876</name>
</gene>
<keyword evidence="2" id="KW-1185">Reference proteome</keyword>
<name>A0ACC3CDY7_PYRYE</name>